<evidence type="ECO:0000256" key="1">
    <source>
        <dbReference type="ARBA" id="ARBA00004370"/>
    </source>
</evidence>
<keyword evidence="5 8" id="KW-0472">Membrane</keyword>
<reference evidence="10" key="1">
    <citation type="submission" date="2021-02" db="EMBL/GenBank/DDBJ databases">
        <authorList>
            <person name="Nowell W R."/>
        </authorList>
    </citation>
    <scope>NUCLEOTIDE SEQUENCE</scope>
</reference>
<feature type="domain" description="PLAT" evidence="9">
    <location>
        <begin position="2338"/>
        <end position="2358"/>
    </location>
</feature>
<accession>A0A815FIR7</accession>
<comment type="caution">
    <text evidence="6">Lacks conserved residue(s) required for the propagation of feature annotation.</text>
</comment>
<evidence type="ECO:0000256" key="5">
    <source>
        <dbReference type="ARBA" id="ARBA00023136"/>
    </source>
</evidence>
<dbReference type="InterPro" id="IPR001024">
    <property type="entry name" value="PLAT/LH2_dom"/>
</dbReference>
<protein>
    <recommendedName>
        <fullName evidence="9">PLAT domain-containing protein</fullName>
    </recommendedName>
</protein>
<proteinExistence type="predicted"/>
<dbReference type="GO" id="GO:0005261">
    <property type="term" value="F:monoatomic cation channel activity"/>
    <property type="evidence" value="ECO:0007669"/>
    <property type="project" value="TreeGrafter"/>
</dbReference>
<evidence type="ECO:0000256" key="7">
    <source>
        <dbReference type="PROSITE-ProRule" id="PRU00504"/>
    </source>
</evidence>
<keyword evidence="2 8" id="KW-0812">Transmembrane</keyword>
<dbReference type="GO" id="GO:0005886">
    <property type="term" value="C:plasma membrane"/>
    <property type="evidence" value="ECO:0007669"/>
    <property type="project" value="TreeGrafter"/>
</dbReference>
<dbReference type="InterPro" id="IPR001258">
    <property type="entry name" value="NHL_repeat"/>
</dbReference>
<dbReference type="Gene3D" id="2.40.10.500">
    <property type="match status" value="1"/>
</dbReference>
<dbReference type="Pfam" id="PF01436">
    <property type="entry name" value="NHL"/>
    <property type="match status" value="2"/>
</dbReference>
<dbReference type="GO" id="GO:0006816">
    <property type="term" value="P:calcium ion transport"/>
    <property type="evidence" value="ECO:0007669"/>
    <property type="project" value="TreeGrafter"/>
</dbReference>
<feature type="repeat" description="NHL" evidence="7">
    <location>
        <begin position="232"/>
        <end position="270"/>
    </location>
</feature>
<keyword evidence="4 8" id="KW-1133">Transmembrane helix</keyword>
<name>A0A815FIR7_ADIRI</name>
<dbReference type="PANTHER" id="PTHR46730:SF1">
    <property type="entry name" value="PLAT DOMAIN-CONTAINING PROTEIN"/>
    <property type="match status" value="1"/>
</dbReference>
<dbReference type="Proteomes" id="UP000663828">
    <property type="component" value="Unassembled WGS sequence"/>
</dbReference>
<feature type="repeat" description="NHL" evidence="7">
    <location>
        <begin position="862"/>
        <end position="905"/>
    </location>
</feature>
<feature type="transmembrane region" description="Helical" evidence="8">
    <location>
        <begin position="2295"/>
        <end position="2313"/>
    </location>
</feature>
<evidence type="ECO:0000256" key="6">
    <source>
        <dbReference type="PROSITE-ProRule" id="PRU00152"/>
    </source>
</evidence>
<dbReference type="InterPro" id="IPR002859">
    <property type="entry name" value="PKD/REJ-like"/>
</dbReference>
<evidence type="ECO:0000259" key="9">
    <source>
        <dbReference type="PROSITE" id="PS50095"/>
    </source>
</evidence>
<evidence type="ECO:0000256" key="4">
    <source>
        <dbReference type="ARBA" id="ARBA00022989"/>
    </source>
</evidence>
<evidence type="ECO:0000313" key="11">
    <source>
        <dbReference type="Proteomes" id="UP000663828"/>
    </source>
</evidence>
<feature type="non-terminal residue" evidence="10">
    <location>
        <position position="1"/>
    </location>
</feature>
<dbReference type="Gene3D" id="2.120.10.30">
    <property type="entry name" value="TolB, C-terminal domain"/>
    <property type="match status" value="6"/>
</dbReference>
<dbReference type="EMBL" id="CAJNOR010002703">
    <property type="protein sequence ID" value="CAF1329920.1"/>
    <property type="molecule type" value="Genomic_DNA"/>
</dbReference>
<dbReference type="Pfam" id="PF02010">
    <property type="entry name" value="REJ"/>
    <property type="match status" value="1"/>
</dbReference>
<keyword evidence="3" id="KW-0677">Repeat</keyword>
<evidence type="ECO:0000256" key="2">
    <source>
        <dbReference type="ARBA" id="ARBA00022692"/>
    </source>
</evidence>
<dbReference type="SUPFAM" id="SSF101898">
    <property type="entry name" value="NHL repeat"/>
    <property type="match status" value="4"/>
</dbReference>
<dbReference type="PROSITE" id="PS50095">
    <property type="entry name" value="PLAT"/>
    <property type="match status" value="1"/>
</dbReference>
<organism evidence="10 11">
    <name type="scientific">Adineta ricciae</name>
    <name type="common">Rotifer</name>
    <dbReference type="NCBI Taxonomy" id="249248"/>
    <lineage>
        <taxon>Eukaryota</taxon>
        <taxon>Metazoa</taxon>
        <taxon>Spiralia</taxon>
        <taxon>Gnathifera</taxon>
        <taxon>Rotifera</taxon>
        <taxon>Eurotatoria</taxon>
        <taxon>Bdelloidea</taxon>
        <taxon>Adinetida</taxon>
        <taxon>Adinetidae</taxon>
        <taxon>Adineta</taxon>
    </lineage>
</organism>
<gene>
    <name evidence="10" type="ORF">XAT740_LOCUS30376</name>
</gene>
<evidence type="ECO:0000313" key="10">
    <source>
        <dbReference type="EMBL" id="CAF1329920.1"/>
    </source>
</evidence>
<sequence length="2358" mass="260689">MLQPYTMWSPSAITFANVNSVGSSPFDIFVNTNNTIYVANQANSRVLVWTQGSTWPIRYLSSNLSSPYSLFVTTTGEIYIDSASSTGRIDRWTPKASSGVPDILYCSMQSSHQIVSKALKTNSNAFAIVVGTGSAGYAANMLNQPWGIFVDINFDLYVADSNNNRIQLFRPGQLTGITVVGSTSINLTISLSYPTGVALDFDGYLFIVDKYNHRIVGSDSSGFRCVVGCTNTVGSNTNQLYYPTSMSFDSYGNIFVTDTTNSRIQKFIRLNNSRVPSYNQPKFCSDASWNPNATTFANATNGTIGPSPYGIFITINNTIYVADRSKYRVQIWSNGSATPSQSIYGSLMNSNSLFVTTNGDVFVDNGYYNGRVDKRTTIANTSVPVMYISSSCYGSFVDLTDVVYCSMSNYHQVVKRWVNDNSSTVTVVAGTGSAYNSSYYLNRPMGIFVDINFDLYVADQYNHRIQLFRSGQRYGITVAGSASPNRTISLAYPSGVVLDVDGYLFIVDSYNHRIVGSSSNGFRCIVGCSGIGNASDRLRYPTSMSFDIYGNMFVADTSNNRIQIFNFFTESCDTESTASQYSGSTFSATVQSSITTKVTTQSTVVTSSPVQTVPSYNRPKLDTHTMWSANAITFANSSTVGSSPFGIFITINNTIYVTDRSNYRVQIWSNGSATPSQSIYGTNMSSYSLFVTTNGDVFVDNGYYNRRVDKPTTMTNTSVSVMYISSSCYGLFVDLTDTLYCSMRNYHQVIAKSLQSNSNITITIAGTGCCGSTSYQLCYPLGIFVDTNFDLYVADSNNNRIQLFRPGQLTGITVVGSTSINLTIPLSYPSGIVLDFDGYLFIVDKYNHRIVGSDSSGFRCVVGCTGGASSNTNQLYYPTSMSFDSYGNIFVTDTTNSRIQKFIRLNNSRVPSYNQPKFCSDASWNPNATTFANATNGTIGPLPYGIFVTINNTIYVADRSKYRVQIWSNGSATPSQSIYGSLMNSNSLFVTTNGDVFVDNGLYNSRVDKRTTIANTSVPVMYIGSSCYGLFVDLTDVVYCSMPNYHQVVKRWVNDYSRTMTLVAGTGYAFSSSNYLNHPMGIFVGRNFDLYVADQYNHRIQLFRSGQRYGITVAGSTSPNRTISLAYPTGVVLDADGYVFIVDSYNHRIVGSSSNGFRCIVGCSGIGNASDRLRYPASMSFDIYGNIFVTDTNNNRVQKFGILTNCSQASSSNQTTTTTPITLITVKACLPPTITLIPSTTAVSSPIQFRRNQDFTIVSRIELNCNRTSFMNTQWTIKNCTSTCLNKISLDPTIQTTFSELFIPARTLPYGLYEMTLTAAMVNVTNTSASAVVYVQITSSGITANLLQYGTSMVTRGNHQELQLDPGSYSVDLDQNTFNASNWKYKYYCRIYSSSMFPNLRGSLLTINDPRNDPSNPSCLSNRTAWRFDNAFDSSFTILADALQFNRTYQFMVQMENRENSSRQASGYVLVKVEDTRPHMVFIGCVIWTMCQPNLEFQLVNPTTQVALFSACPGDCNRIESIVWKIYQGVEDLTTDSTRWTVFNETSVYENIWFFGIRRSNFTATNQLFLSNPQIQLWRFQVVYTFTNETSVSSLNFVINQPPANGSCLIDPLNGTTSTLFTISCKDFFDADGIKDYTVYGTTDDQSKMTIVAYSNLPTFQLYLPADDDQISSLSLVVHVRDQMNCVTETNLSSVTVLPDTLAINDLINNIWNSSASNTPNAIVNLLGSGNQNIVGQVISSVSQQFNRMNNETIEAAATNGIPTASISVSSLFSEGGQQSSTLLNQSALEEFNSQQNSRAVTRDYFIPFITNIPITTSNSIKLQASTLAHFTKATNELTRTTLASVANRCYELAFALNSMRTKVAYEDVRLASADLLQCAANLINAANGPLQERTSVLDADAVGTTKFPDNYDTDVEAAWSNPSLFADGDDFSLETIQRNQVIYYQKQLANEIKSKMTQLISLLTSTLNVHLNVGQDFTIETSQVIMTLETKSTQSLSSSLTKIIGTGQVTLPNKFTSSLTANDKIFVRSMMEPLAPFGNSKSTSNTNLSRSLSFSILDQNHSDIPIQTANNHSIEIIIPRDPNLIVPSMILQNVTSLKSTPTAAMFDLHHLSLSSSLAVSVHWEIQPLDTSLAYLFIYRFDEVPQLSSSIKLIDGWTLLCPDNITNESVYTYYVDNQQTNGHQSIIFGLRELNATEITPHCSNTSLTSPPIIDQPMNFTSDYGLRIYTSGCYYIDANQQWQSDGLIVGPLTNHYQTQCFSTHLTTFAGGYAVLPETVNWSYVFANADFMKNKTIYLTVIVVCVIYVLLAIYARYYDKKDVEKLGVTILPDNNKNDDYFYQMIVFTGQRRDAGTKSNV</sequence>
<comment type="subcellular location">
    <subcellularLocation>
        <location evidence="1">Membrane</location>
    </subcellularLocation>
</comment>
<evidence type="ECO:0000256" key="3">
    <source>
        <dbReference type="ARBA" id="ARBA00022737"/>
    </source>
</evidence>
<feature type="repeat" description="NHL" evidence="7">
    <location>
        <begin position="768"/>
        <end position="807"/>
    </location>
</feature>
<dbReference type="CDD" id="cd05819">
    <property type="entry name" value="NHL"/>
    <property type="match status" value="3"/>
</dbReference>
<comment type="caution">
    <text evidence="10">The sequence shown here is derived from an EMBL/GenBank/DDBJ whole genome shotgun (WGS) entry which is preliminary data.</text>
</comment>
<dbReference type="InterPro" id="IPR011042">
    <property type="entry name" value="6-blade_b-propeller_TolB-like"/>
</dbReference>
<dbReference type="PROSITE" id="PS51125">
    <property type="entry name" value="NHL"/>
    <property type="match status" value="4"/>
</dbReference>
<evidence type="ECO:0000256" key="8">
    <source>
        <dbReference type="SAM" id="Phobius"/>
    </source>
</evidence>
<keyword evidence="11" id="KW-1185">Reference proteome</keyword>
<dbReference type="PANTHER" id="PTHR46730">
    <property type="entry name" value="POLYCYSTIN-1"/>
    <property type="match status" value="1"/>
</dbReference>
<feature type="repeat" description="NHL" evidence="7">
    <location>
        <begin position="142"/>
        <end position="172"/>
    </location>
</feature>